<dbReference type="InterPro" id="IPR043161">
    <property type="entry name" value="DOCK_C_lobe_A"/>
</dbReference>
<feature type="region of interest" description="Disordered" evidence="2">
    <location>
        <begin position="1"/>
        <end position="25"/>
    </location>
</feature>
<reference evidence="5" key="1">
    <citation type="journal article" date="2014" name="Microb. Cell Fact.">
        <title>Exploiting Issatchenkia orientalis SD108 for succinic acid production.</title>
        <authorList>
            <person name="Xiao H."/>
            <person name="Shao Z."/>
            <person name="Jiang Y."/>
            <person name="Dole S."/>
            <person name="Zhao H."/>
        </authorList>
    </citation>
    <scope>NUCLEOTIDE SEQUENCE [LARGE SCALE GENOMIC DNA]</scope>
    <source>
        <strain evidence="5">SD108</strain>
    </source>
</reference>
<feature type="compositionally biased region" description="Polar residues" evidence="2">
    <location>
        <begin position="14"/>
        <end position="25"/>
    </location>
</feature>
<dbReference type="HOGENOM" id="CLU_238900_0_0_1"/>
<dbReference type="InterPro" id="IPR057500">
    <property type="entry name" value="C2_DCK1_4th"/>
</dbReference>
<dbReference type="PROSITE" id="PS51651">
    <property type="entry name" value="DOCKER"/>
    <property type="match status" value="1"/>
</dbReference>
<dbReference type="Pfam" id="PF25338">
    <property type="entry name" value="C2_DCK_4th"/>
    <property type="match status" value="1"/>
</dbReference>
<gene>
    <name evidence="4" type="ORF">JL09_g4041</name>
</gene>
<dbReference type="InterPro" id="IPR027357">
    <property type="entry name" value="DOCKER_dom"/>
</dbReference>
<proteinExistence type="inferred from homology"/>
<dbReference type="PANTHER" id="PTHR45653:SF10">
    <property type="entry name" value="MYOBLAST CITY, ISOFORM B"/>
    <property type="match status" value="1"/>
</dbReference>
<feature type="compositionally biased region" description="Low complexity" evidence="2">
    <location>
        <begin position="1952"/>
        <end position="1970"/>
    </location>
</feature>
<dbReference type="GO" id="GO:0031267">
    <property type="term" value="F:small GTPase binding"/>
    <property type="evidence" value="ECO:0007669"/>
    <property type="project" value="TreeGrafter"/>
</dbReference>
<dbReference type="InterPro" id="IPR032376">
    <property type="entry name" value="DOCK_N"/>
</dbReference>
<feature type="domain" description="DOCKER" evidence="3">
    <location>
        <begin position="1416"/>
        <end position="1832"/>
    </location>
</feature>
<protein>
    <recommendedName>
        <fullName evidence="3">DOCKER domain-containing protein</fullName>
    </recommendedName>
</protein>
<dbReference type="CDD" id="cd11684">
    <property type="entry name" value="DHR2_DOCK"/>
    <property type="match status" value="1"/>
</dbReference>
<dbReference type="GO" id="GO:0007264">
    <property type="term" value="P:small GTPase-mediated signal transduction"/>
    <property type="evidence" value="ECO:0007669"/>
    <property type="project" value="InterPro"/>
</dbReference>
<dbReference type="GO" id="GO:0005737">
    <property type="term" value="C:cytoplasm"/>
    <property type="evidence" value="ECO:0007669"/>
    <property type="project" value="TreeGrafter"/>
</dbReference>
<accession>A0A099NXZ7</accession>
<organism evidence="4 5">
    <name type="scientific">Pichia kudriavzevii</name>
    <name type="common">Yeast</name>
    <name type="synonym">Issatchenkia orientalis</name>
    <dbReference type="NCBI Taxonomy" id="4909"/>
    <lineage>
        <taxon>Eukaryota</taxon>
        <taxon>Fungi</taxon>
        <taxon>Dikarya</taxon>
        <taxon>Ascomycota</taxon>
        <taxon>Saccharomycotina</taxon>
        <taxon>Pichiomycetes</taxon>
        <taxon>Pichiales</taxon>
        <taxon>Pichiaceae</taxon>
        <taxon>Pichia</taxon>
    </lineage>
</organism>
<dbReference type="PANTHER" id="PTHR45653">
    <property type="entry name" value="DEDICATOR OF CYTOKINESIS"/>
    <property type="match status" value="1"/>
</dbReference>
<dbReference type="eggNOG" id="KOG1998">
    <property type="taxonomic scope" value="Eukaryota"/>
</dbReference>
<dbReference type="InterPro" id="IPR046773">
    <property type="entry name" value="DOCKER_Lobe_C"/>
</dbReference>
<dbReference type="Pfam" id="PF16172">
    <property type="entry name" value="DOCK_N"/>
    <property type="match status" value="1"/>
</dbReference>
<dbReference type="VEuPathDB" id="FungiDB:C5L36_0A03880"/>
<evidence type="ECO:0000256" key="1">
    <source>
        <dbReference type="PROSITE-ProRule" id="PRU00984"/>
    </source>
</evidence>
<evidence type="ECO:0000313" key="5">
    <source>
        <dbReference type="Proteomes" id="UP000029867"/>
    </source>
</evidence>
<sequence length="1970" mass="223036">MSLENARRAIGMQPSGSSSSKNSAQEHTPWCATDKLLHAEIITSFMPLEYPKIGESVSKHIAKNLRNLYPGDKVYIFETLAVNEKLTWARGYVVIQPLPADFISASVDIKKLPEDKVYTCIFPLNCAKVLSYSELEMTVGQENSMFESFDEFDDSLSFTESEFSTSSSKTKRQVRPQLPMSDSIVSNNLSDEIKLTLKTISSTLFAVYSKNRFDFFEKLVKIYYELDDLRLNLQNDLLTKHETELAKQKVILLLSKFAKLSASGGGLINRSKHSKSDIDGKESIIARDEKTAELYQFPEKSNGIVNPGKIAQNQLLSSLSPHYISSSHVNFVSPKNTKFVESTPSNIVVDFKEVVGSSFILPKGYAGMKAYMYLRNQKKRLTEAFCISINSDQKLQIDNLAAALFTNIPANEVEGGKIYLVAILTENININENNNSSLKVIRKGLSAGVADISRIFSHKKGHLVSGQSHRFQIKLFSSFMDGQKQEVKLFAGMNQMMAKSLTLVNNGWGELIDRIISGSSKGVAVNPRAEKLILSIKELKLSDYNKSILSIISGGNGNFNNVAWSGVPSLLYNPLEEEVEKLILKLSKVVNKGMKLQSNNFITVHIRASSPDICFSKGKNEELLSSWKFLSVSPDESVEEMIVVRNLPTTINSGKDYLIFDLFVDGNYVGCSKYLLRSGSEIYDTGITSRTPASVDFNVNNSVIATAEIMLEYVGKTFNQDHVVQSVLNWKSVFGTDLVKNEITFIEALGKLKRLKLSALIRHFSKFCFELLCMYDLASSSNLPDLKKAVFEALIHLLDVSIARNREYVSLFEDMLNEFGSFVPKLGEKLMSSVSQIFSDFKQEWNASGRALCRTSYLILKLASKCIGNHEEYKTQVLLFASSINGFLSSNAEIVLPDQLLILETLELYLDIFGPYFEIRDLIKFVIEWTGANKLKGLGILEDANATALINKKRNREHSFLINKLIFINRLVNTPDYYRGDPKDVELFINSALDMILSIFRDDSIDMECSRLALGIYLSLVNATFGQDKVYLDTSEHLYILLIRLLPFLSESFDKYRKYCSSNGFFKKKRTFTYLFQSSFPFTEHTMDSIVTDVTLVELLVEFEIIVIYTAKVFDYYRDTFYKTDNPNFGIYSDLLSKFGVPDITSFESLNSILRMTERMISSNFYPSSWLSLRSIALQGSYLLIDLVTPFLPTPNGENISLWNLYIRLMLKASTSKPVALEHLEPTARKGCLELTTDLRTKIAPMIGTAWNSLGLPLSEANKARFRIEVCGGYQGPVLSFNDYELLKRLMLFILQRNSECLSVGIMIYWTIIANELIEKDTLFEFEKHAVISLYGIFENDLTYSPKSLEIENLVTSIQTVTTKMDKEDEDYSEVVRFAKIIARYLASLVQLDQVPNGEEFDDDRAFHRLSISSFLMNVDRPELFQGFICDMYGNYLEKKNYVQAALSLELLANTWEWDVDVYLPECHRPKLPSQTAFKRKVDLFKIIASNFVKGNKLEQAVDIYNEMLEAYTKFNFDLSGLSFCHTELGKLYGQLENVDRLESTFFKISFIGSGFPESIRSKEFIYEGLPYEHITSVHSRLNRLYPGSRIISNEDEANKLLVDIPFGKFLFIKTVSPKKESYNGKLSFMAKQYIDNKNLNTFMNTRRLPGATGIHNLWTEEITYQTYMTFPTLMNRSEIKFTTVVKIPPIKNAIKSLMLKTDELVNLEYLICQNLKDNIKLSSIASSSMFNSVSRILAGTVDSPVNGGASQFKIFLSKDSKVDIGESEEEYADDCDKLKECYDELIKAMNRLLKFHGLIIPGSLKLQHDSLVELFSKNFKEEIEELQLDVSSTLDYNELMSSLTSTNIYSKQRNNQSSSAFNSNSNSSFNKFAFMNSSSSIHGSNSRRYSSVPSHHSSHHGSHHSHHGSHHASRHGSVFAIQRTAAHLTGNSRFSARDDESTVSYMDESISRQSQSMNKSSKKNLLNYN</sequence>
<dbReference type="Gene3D" id="1.20.58.740">
    <property type="match status" value="1"/>
</dbReference>
<comment type="similarity">
    <text evidence="1">Belongs to the DOCK family.</text>
</comment>
<dbReference type="Gene3D" id="1.25.40.410">
    <property type="match status" value="1"/>
</dbReference>
<dbReference type="InterPro" id="IPR026791">
    <property type="entry name" value="DOCK"/>
</dbReference>
<evidence type="ECO:0000256" key="2">
    <source>
        <dbReference type="SAM" id="MobiDB-lite"/>
    </source>
</evidence>
<dbReference type="Proteomes" id="UP000029867">
    <property type="component" value="Unassembled WGS sequence"/>
</dbReference>
<dbReference type="GO" id="GO:0005085">
    <property type="term" value="F:guanyl-nucleotide exchange factor activity"/>
    <property type="evidence" value="ECO:0007669"/>
    <property type="project" value="InterPro"/>
</dbReference>
<comment type="caution">
    <text evidence="4">The sequence shown here is derived from an EMBL/GenBank/DDBJ whole genome shotgun (WGS) entry which is preliminary data.</text>
</comment>
<name>A0A099NXZ7_PICKU</name>
<evidence type="ECO:0000313" key="4">
    <source>
        <dbReference type="EMBL" id="KGK36802.1"/>
    </source>
</evidence>
<dbReference type="EMBL" id="JQFK01000053">
    <property type="protein sequence ID" value="KGK36802.1"/>
    <property type="molecule type" value="Genomic_DNA"/>
</dbReference>
<dbReference type="Pfam" id="PF20421">
    <property type="entry name" value="DHR-2_Lobe_C"/>
    <property type="match status" value="1"/>
</dbReference>
<feature type="region of interest" description="Disordered" evidence="2">
    <location>
        <begin position="1931"/>
        <end position="1970"/>
    </location>
</feature>
<dbReference type="GO" id="GO:0005886">
    <property type="term" value="C:plasma membrane"/>
    <property type="evidence" value="ECO:0007669"/>
    <property type="project" value="TreeGrafter"/>
</dbReference>
<dbReference type="InterPro" id="IPR043162">
    <property type="entry name" value="DOCK_C_lobe_C"/>
</dbReference>
<feature type="compositionally biased region" description="Low complexity" evidence="2">
    <location>
        <begin position="1884"/>
        <end position="1896"/>
    </location>
</feature>
<feature type="compositionally biased region" description="Basic residues" evidence="2">
    <location>
        <begin position="1897"/>
        <end position="1915"/>
    </location>
</feature>
<evidence type="ECO:0000259" key="3">
    <source>
        <dbReference type="PROSITE" id="PS51651"/>
    </source>
</evidence>
<feature type="region of interest" description="Disordered" evidence="2">
    <location>
        <begin position="1884"/>
        <end position="1916"/>
    </location>
</feature>